<dbReference type="InterPro" id="IPR037171">
    <property type="entry name" value="NagB/RpiA_transferase-like"/>
</dbReference>
<dbReference type="GO" id="GO:0016787">
    <property type="term" value="F:hydrolase activity"/>
    <property type="evidence" value="ECO:0007669"/>
    <property type="project" value="UniProtKB-KW"/>
</dbReference>
<sequence length="432" mass="47356">MNDPIYISEDLALEVVKSGNRVFIHGGAATPVCLVKALQRRHLQLKNVEIVSITTLGDVNFDHPAYKSSFFLNSLFVSHATRNIANSENGDYVPIFLSQIPQLFRKNILPIDVALIQVSPPDMHGFCSLGTSVDIARAAVETAKYVVAQVNPLMPRTHGDGFVHISKINSMVWQSDALPEIDYSGQLSETVQKIGFNVASLIEDGATLQMGIGSIPDQVLKNLTNHKDLGVHTEMFSDGIIPLIENGTINNSKKRLNVGRSVTSFITGTRKLYDFVNDNPSIRTMAIDYVNDTSIIRQNPKVTAINSAIEIDLTGQVCSDSMGTYQYSGIGGQMDFIHGASLSDGGKPIIAIPSQTNKGISRIVPFLKEGAGVVTTRGHVHWIVTEYGIVNLFGMSLKQRAKALIAIAHPNHREMLERSFQERFELGRIDVC</sequence>
<dbReference type="InterPro" id="IPR046433">
    <property type="entry name" value="ActCoA_hydro"/>
</dbReference>
<evidence type="ECO:0000256" key="1">
    <source>
        <dbReference type="ARBA" id="ARBA00009632"/>
    </source>
</evidence>
<dbReference type="Proteomes" id="UP000199666">
    <property type="component" value="Unassembled WGS sequence"/>
</dbReference>
<keyword evidence="2" id="KW-0808">Transferase</keyword>
<evidence type="ECO:0000313" key="5">
    <source>
        <dbReference type="EMBL" id="SFH12229.1"/>
    </source>
</evidence>
<dbReference type="InterPro" id="IPR026888">
    <property type="entry name" value="AcetylCoA_hyd_C"/>
</dbReference>
<evidence type="ECO:0000259" key="3">
    <source>
        <dbReference type="Pfam" id="PF02550"/>
    </source>
</evidence>
<evidence type="ECO:0000259" key="4">
    <source>
        <dbReference type="Pfam" id="PF13336"/>
    </source>
</evidence>
<gene>
    <name evidence="5" type="ORF">SAMN04489864_105209</name>
</gene>
<dbReference type="STRING" id="414048.SAMN04489864_105209"/>
<dbReference type="Pfam" id="PF02550">
    <property type="entry name" value="AcetylCoA_hydro"/>
    <property type="match status" value="1"/>
</dbReference>
<dbReference type="AlphaFoldDB" id="A0A1I2XGU5"/>
<dbReference type="PANTHER" id="PTHR21432">
    <property type="entry name" value="ACETYL-COA HYDROLASE-RELATED"/>
    <property type="match status" value="1"/>
</dbReference>
<proteinExistence type="inferred from homology"/>
<dbReference type="PANTHER" id="PTHR21432:SF20">
    <property type="entry name" value="ACETYL-COA HYDROLASE"/>
    <property type="match status" value="1"/>
</dbReference>
<protein>
    <submittedName>
        <fullName evidence="5">Acyl-CoA hydrolase</fullName>
    </submittedName>
</protein>
<dbReference type="EMBL" id="FOPP01000005">
    <property type="protein sequence ID" value="SFH12229.1"/>
    <property type="molecule type" value="Genomic_DNA"/>
</dbReference>
<evidence type="ECO:0000256" key="2">
    <source>
        <dbReference type="ARBA" id="ARBA00022679"/>
    </source>
</evidence>
<feature type="domain" description="Acetyl-CoA hydrolase/transferase C-terminal" evidence="4">
    <location>
        <begin position="268"/>
        <end position="418"/>
    </location>
</feature>
<dbReference type="Gene3D" id="3.30.750.70">
    <property type="entry name" value="4-hydroxybutyrate coenzyme like domains"/>
    <property type="match status" value="1"/>
</dbReference>
<keyword evidence="6" id="KW-1185">Reference proteome</keyword>
<dbReference type="SUPFAM" id="SSF100950">
    <property type="entry name" value="NagB/RpiA/CoA transferase-like"/>
    <property type="match status" value="2"/>
</dbReference>
<accession>A0A1I2XGU5</accession>
<dbReference type="GO" id="GO:0006083">
    <property type="term" value="P:acetate metabolic process"/>
    <property type="evidence" value="ECO:0007669"/>
    <property type="project" value="InterPro"/>
</dbReference>
<organism evidence="5 6">
    <name type="scientific">Pedobacter insulae</name>
    <dbReference type="NCBI Taxonomy" id="414048"/>
    <lineage>
        <taxon>Bacteria</taxon>
        <taxon>Pseudomonadati</taxon>
        <taxon>Bacteroidota</taxon>
        <taxon>Sphingobacteriia</taxon>
        <taxon>Sphingobacteriales</taxon>
        <taxon>Sphingobacteriaceae</taxon>
        <taxon>Pedobacter</taxon>
    </lineage>
</organism>
<dbReference type="OrthoDB" id="9801795at2"/>
<reference evidence="5 6" key="1">
    <citation type="submission" date="2016-10" db="EMBL/GenBank/DDBJ databases">
        <authorList>
            <person name="de Groot N.N."/>
        </authorList>
    </citation>
    <scope>NUCLEOTIDE SEQUENCE [LARGE SCALE GENOMIC DNA]</scope>
    <source>
        <strain evidence="5 6">DSM 18684</strain>
    </source>
</reference>
<dbReference type="Gene3D" id="3.40.1080.20">
    <property type="entry name" value="Acetyl-CoA hydrolase/transferase C-terminal domain"/>
    <property type="match status" value="1"/>
</dbReference>
<name>A0A1I2XGU5_9SPHI</name>
<dbReference type="Gene3D" id="3.40.1080.10">
    <property type="entry name" value="Glutaconate Coenzyme A-transferase"/>
    <property type="match status" value="1"/>
</dbReference>
<keyword evidence="5" id="KW-0378">Hydrolase</keyword>
<evidence type="ECO:0000313" key="6">
    <source>
        <dbReference type="Proteomes" id="UP000199666"/>
    </source>
</evidence>
<dbReference type="InterPro" id="IPR003702">
    <property type="entry name" value="ActCoA_hydro_N"/>
</dbReference>
<comment type="similarity">
    <text evidence="1">Belongs to the acetyl-CoA hydrolase/transferase family.</text>
</comment>
<dbReference type="RefSeq" id="WP_090993721.1">
    <property type="nucleotide sequence ID" value="NZ_FOPP01000005.1"/>
</dbReference>
<feature type="domain" description="Acetyl-CoA hydrolase/transferase N-terminal" evidence="3">
    <location>
        <begin position="12"/>
        <end position="173"/>
    </location>
</feature>
<dbReference type="Pfam" id="PF13336">
    <property type="entry name" value="AcetylCoA_hyd_C"/>
    <property type="match status" value="1"/>
</dbReference>
<dbReference type="InterPro" id="IPR038460">
    <property type="entry name" value="AcetylCoA_hyd_C_sf"/>
</dbReference>
<dbReference type="GO" id="GO:0008775">
    <property type="term" value="F:acetate CoA-transferase activity"/>
    <property type="evidence" value="ECO:0007669"/>
    <property type="project" value="InterPro"/>
</dbReference>